<accession>A0A011WSX8</accession>
<keyword evidence="2" id="KW-1185">Reference proteome</keyword>
<proteinExistence type="predicted"/>
<gene>
    <name evidence="1" type="ORF">RASY3_05840</name>
</gene>
<protein>
    <submittedName>
        <fullName evidence="1">Uncharacterized protein</fullName>
    </submittedName>
</protein>
<name>A0A011WSX8_RUMAL</name>
<evidence type="ECO:0000313" key="2">
    <source>
        <dbReference type="Proteomes" id="UP000021369"/>
    </source>
</evidence>
<dbReference type="AlphaFoldDB" id="A0A011WSX8"/>
<dbReference type="Proteomes" id="UP000021369">
    <property type="component" value="Unassembled WGS sequence"/>
</dbReference>
<evidence type="ECO:0000313" key="1">
    <source>
        <dbReference type="EMBL" id="EXM40110.1"/>
    </source>
</evidence>
<organism evidence="1 2">
    <name type="scientific">Ruminococcus albus SY3</name>
    <dbReference type="NCBI Taxonomy" id="1341156"/>
    <lineage>
        <taxon>Bacteria</taxon>
        <taxon>Bacillati</taxon>
        <taxon>Bacillota</taxon>
        <taxon>Clostridia</taxon>
        <taxon>Eubacteriales</taxon>
        <taxon>Oscillospiraceae</taxon>
        <taxon>Ruminococcus</taxon>
    </lineage>
</organism>
<dbReference type="EMBL" id="JEOB01000002">
    <property type="protein sequence ID" value="EXM40110.1"/>
    <property type="molecule type" value="Genomic_DNA"/>
</dbReference>
<sequence length="83" mass="9543">MSAISLGVATSLLCLDREALPLELSASLLARGLTARFVSLAFYPHFVFKKLFHDIFTFIKICAIIKNEKFYHLIIIRKKCFYD</sequence>
<comment type="caution">
    <text evidence="1">The sequence shown here is derived from an EMBL/GenBank/DDBJ whole genome shotgun (WGS) entry which is preliminary data.</text>
</comment>
<reference evidence="1 2" key="1">
    <citation type="submission" date="2013-06" db="EMBL/GenBank/DDBJ databases">
        <title>Rumen cellulosomics: divergent fiber-degrading strategies revealed by comparative genome-wide analysis of six Ruminococcal strains.</title>
        <authorList>
            <person name="Dassa B."/>
            <person name="Borovok I."/>
            <person name="Lamed R."/>
            <person name="Flint H."/>
            <person name="Yeoman C.J."/>
            <person name="White B."/>
            <person name="Bayer E.A."/>
        </authorList>
    </citation>
    <scope>NUCLEOTIDE SEQUENCE [LARGE SCALE GENOMIC DNA]</scope>
    <source>
        <strain evidence="1 2">SY3</strain>
    </source>
</reference>